<evidence type="ECO:0000313" key="1">
    <source>
        <dbReference type="EMBL" id="SIQ34208.1"/>
    </source>
</evidence>
<protein>
    <submittedName>
        <fullName evidence="1">Uncharacterized protein</fullName>
    </submittedName>
</protein>
<evidence type="ECO:0000313" key="2">
    <source>
        <dbReference type="Proteomes" id="UP000186666"/>
    </source>
</evidence>
<reference evidence="1 2" key="1">
    <citation type="submission" date="2017-01" db="EMBL/GenBank/DDBJ databases">
        <authorList>
            <person name="Varghese N."/>
            <person name="Submissions S."/>
        </authorList>
    </citation>
    <scope>NUCLEOTIDE SEQUENCE [LARGE SCALE GENOMIC DNA]</scope>
    <source>
        <strain evidence="1 2">ATCC 23464</strain>
    </source>
</reference>
<gene>
    <name evidence="1" type="ORF">SAMN05421578_101302</name>
</gene>
<dbReference type="Proteomes" id="UP000186666">
    <property type="component" value="Unassembled WGS sequence"/>
</dbReference>
<dbReference type="RefSeq" id="WP_068589888.1">
    <property type="nucleotide sequence ID" value="NZ_FTNK01000001.1"/>
</dbReference>
<organism evidence="1 2">
    <name type="scientific">Paenibacillus macquariensis</name>
    <dbReference type="NCBI Taxonomy" id="948756"/>
    <lineage>
        <taxon>Bacteria</taxon>
        <taxon>Bacillati</taxon>
        <taxon>Bacillota</taxon>
        <taxon>Bacilli</taxon>
        <taxon>Bacillales</taxon>
        <taxon>Paenibacillaceae</taxon>
        <taxon>Paenibacillus</taxon>
    </lineage>
</organism>
<name>A0ABY1JKE3_9BACL</name>
<sequence length="122" mass="14161">MEKRNKVEMFSEDININIEGKSDIFGGVDLSVKAAREIIESLDFKFAYETVGMEYSQIAHIQLVSSIGRSIKNLGFYPDEMPNIEVIQHFLNWFIDEAKLHETEKYATLLEEDEEDESITFF</sequence>
<proteinExistence type="predicted"/>
<keyword evidence="2" id="KW-1185">Reference proteome</keyword>
<comment type="caution">
    <text evidence="1">The sequence shown here is derived from an EMBL/GenBank/DDBJ whole genome shotgun (WGS) entry which is preliminary data.</text>
</comment>
<dbReference type="EMBL" id="FTNK01000001">
    <property type="protein sequence ID" value="SIQ34208.1"/>
    <property type="molecule type" value="Genomic_DNA"/>
</dbReference>
<accession>A0ABY1JKE3</accession>